<dbReference type="Gene3D" id="3.30.300.330">
    <property type="match status" value="1"/>
</dbReference>
<reference evidence="9 10" key="1">
    <citation type="submission" date="2016-09" db="EMBL/GenBank/DDBJ databases">
        <title>Couchioplanes caeruleus draft genome sequence.</title>
        <authorList>
            <person name="Sheehan J."/>
            <person name="Caffrey P."/>
        </authorList>
    </citation>
    <scope>NUCLEOTIDE SEQUENCE [LARGE SCALE GENOMIC DNA]</scope>
    <source>
        <strain evidence="9 10">DSM 43634</strain>
    </source>
</reference>
<dbReference type="Gene3D" id="3.30.465.10">
    <property type="match status" value="1"/>
</dbReference>
<evidence type="ECO:0000313" key="10">
    <source>
        <dbReference type="Proteomes" id="UP000182486"/>
    </source>
</evidence>
<dbReference type="InterPro" id="IPR016164">
    <property type="entry name" value="FAD-linked_Oxase-like_C"/>
</dbReference>
<keyword evidence="2" id="KW-0285">Flavoprotein</keyword>
<dbReference type="GO" id="GO:0008609">
    <property type="term" value="F:alkylglycerone-phosphate synthase activity"/>
    <property type="evidence" value="ECO:0007669"/>
    <property type="project" value="InterPro"/>
</dbReference>
<dbReference type="EMBL" id="MEIA01000299">
    <property type="protein sequence ID" value="OJF11604.1"/>
    <property type="molecule type" value="Genomic_DNA"/>
</dbReference>
<feature type="binding site" evidence="6">
    <location>
        <begin position="193"/>
        <end position="196"/>
    </location>
    <ligand>
        <name>FAD</name>
        <dbReference type="ChEBI" id="CHEBI:57692"/>
    </ligand>
</feature>
<dbReference type="PANTHER" id="PTHR46568:SF1">
    <property type="entry name" value="ALKYLDIHYDROXYACETONEPHOSPHATE SYNTHASE, PEROXISOMAL"/>
    <property type="match status" value="1"/>
</dbReference>
<feature type="active site" description="Proton donor/acceptor" evidence="4">
    <location>
        <position position="420"/>
    </location>
</feature>
<comment type="caution">
    <text evidence="9">The sequence shown here is derived from an EMBL/GenBank/DDBJ whole genome shotgun (WGS) entry which is preliminary data.</text>
</comment>
<feature type="binding site" evidence="6">
    <location>
        <begin position="244"/>
        <end position="250"/>
    </location>
    <ligand>
        <name>FAD</name>
        <dbReference type="ChEBI" id="CHEBI:57692"/>
    </ligand>
</feature>
<dbReference type="InterPro" id="IPR016166">
    <property type="entry name" value="FAD-bd_PCMH"/>
</dbReference>
<dbReference type="Pfam" id="PF01565">
    <property type="entry name" value="FAD_binding_4"/>
    <property type="match status" value="1"/>
</dbReference>
<dbReference type="InterPro" id="IPR004113">
    <property type="entry name" value="FAD-bd_oxidored_4_C"/>
</dbReference>
<dbReference type="Proteomes" id="UP000182486">
    <property type="component" value="Unassembled WGS sequence"/>
</dbReference>
<dbReference type="GO" id="GO:0008610">
    <property type="term" value="P:lipid biosynthetic process"/>
    <property type="evidence" value="ECO:0007669"/>
    <property type="project" value="InterPro"/>
</dbReference>
<protein>
    <submittedName>
        <fullName evidence="9">Alkyldihydroxyacetonephosphate synthase</fullName>
    </submittedName>
</protein>
<feature type="domain" description="FAD-binding PCMH-type" evidence="8">
    <location>
        <begin position="79"/>
        <end position="260"/>
    </location>
</feature>
<dbReference type="InterPro" id="IPR006094">
    <property type="entry name" value="Oxid_FAD_bind_N"/>
</dbReference>
<dbReference type="SUPFAM" id="SSF55103">
    <property type="entry name" value="FAD-linked oxidases, C-terminal domain"/>
    <property type="match status" value="1"/>
</dbReference>
<dbReference type="InterPro" id="IPR036318">
    <property type="entry name" value="FAD-bd_PCMH-like_sf"/>
</dbReference>
<comment type="similarity">
    <text evidence="1">Belongs to the FAD-binding oxidoreductase/transferase type 4 family.</text>
</comment>
<dbReference type="Pfam" id="PF02913">
    <property type="entry name" value="FAD-oxidase_C"/>
    <property type="match status" value="1"/>
</dbReference>
<dbReference type="SUPFAM" id="SSF56176">
    <property type="entry name" value="FAD-binding/transporter-associated domain-like"/>
    <property type="match status" value="1"/>
</dbReference>
<evidence type="ECO:0000256" key="1">
    <source>
        <dbReference type="ARBA" id="ARBA00008000"/>
    </source>
</evidence>
<evidence type="ECO:0000256" key="4">
    <source>
        <dbReference type="PIRSR" id="PIRSR625650-1"/>
    </source>
</evidence>
<evidence type="ECO:0000313" key="9">
    <source>
        <dbReference type="EMBL" id="OJF11604.1"/>
    </source>
</evidence>
<sequence length="499" mass="51788">MTTFRWGDPADAVTLPSAVRDLLTAALGVTGPRPAAEPTLAPPAPLPGFPGLDVSPEARLRHAGGMSTEDLLIGRSGAVPDAPDGVARPTTHDEVLEVLRIAGEHRIAVVPHGGRTSVVGGLRAAREGYAGVVALDLSGLDRLVRLDETSRTATFEAGVPAPRAEELLNAEGFTLGHFPQSFEFATIGGFAATRSSGQASAGFGRFDQMVVGLRAATGAGTLDLGRAPQSAAGPDLRQLLLGSEGAFGVVTEVTVRVRPLRELHYTGWSFPSFEAGMRAVRSLAQDGPLPAVLRLSDEAETMINAATGASDAGGGCLAIVGCFEGTDPSDRLAEYGGEPLGEAPGKAWEAGRFRAPYLRDALLDAGALAETLETATFWDRLPETYAAVRDALVGALGDGGTPPIVMCHISHVYETGASLYYTVVAAQSEDPVAQWRAAKTAAGDAISASGATITHHHGVGRDHRAWYATEIGPVGVSVLHAVKQATDPHHVLNPGILLP</sequence>
<keyword evidence="10" id="KW-1185">Reference proteome</keyword>
<evidence type="ECO:0000256" key="6">
    <source>
        <dbReference type="PIRSR" id="PIRSR625650-3"/>
    </source>
</evidence>
<dbReference type="InterPro" id="IPR016171">
    <property type="entry name" value="Vanillyl_alc_oxidase_C-sub2"/>
</dbReference>
<evidence type="ECO:0000256" key="5">
    <source>
        <dbReference type="PIRSR" id="PIRSR625650-2"/>
    </source>
</evidence>
<dbReference type="PROSITE" id="PS51387">
    <property type="entry name" value="FAD_PCMH"/>
    <property type="match status" value="1"/>
</dbReference>
<keyword evidence="3 6" id="KW-0274">FAD</keyword>
<gene>
    <name evidence="9" type="ORF">BG844_25370</name>
</gene>
<proteinExistence type="inferred from homology"/>
<evidence type="ECO:0000256" key="3">
    <source>
        <dbReference type="ARBA" id="ARBA00022827"/>
    </source>
</evidence>
<name>A0A1K0GKS8_9ACTN</name>
<feature type="site" description="Important for enzyme activity" evidence="7">
    <location>
        <position position="294"/>
    </location>
</feature>
<evidence type="ECO:0000259" key="8">
    <source>
        <dbReference type="PROSITE" id="PS51387"/>
    </source>
</evidence>
<dbReference type="GO" id="GO:0071949">
    <property type="term" value="F:FAD binding"/>
    <property type="evidence" value="ECO:0007669"/>
    <property type="project" value="InterPro"/>
</dbReference>
<dbReference type="PANTHER" id="PTHR46568">
    <property type="entry name" value="ALKYLDIHYDROXYACETONEPHOSPHATE SYNTHASE, PEROXISOMAL"/>
    <property type="match status" value="1"/>
</dbReference>
<accession>A0A1K0GKS8</accession>
<dbReference type="InterPro" id="IPR025650">
    <property type="entry name" value="Alkyl-DHAP_Synthase"/>
</dbReference>
<evidence type="ECO:0000256" key="2">
    <source>
        <dbReference type="ARBA" id="ARBA00022630"/>
    </source>
</evidence>
<organism evidence="9 10">
    <name type="scientific">Couchioplanes caeruleus subsp. caeruleus</name>
    <dbReference type="NCBI Taxonomy" id="56427"/>
    <lineage>
        <taxon>Bacteria</taxon>
        <taxon>Bacillati</taxon>
        <taxon>Actinomycetota</taxon>
        <taxon>Actinomycetes</taxon>
        <taxon>Micromonosporales</taxon>
        <taxon>Micromonosporaceae</taxon>
        <taxon>Couchioplanes</taxon>
    </lineage>
</organism>
<dbReference type="AlphaFoldDB" id="A0A1K0GKS8"/>
<dbReference type="Gene3D" id="3.30.70.3450">
    <property type="match status" value="1"/>
</dbReference>
<feature type="binding site" evidence="6">
    <location>
        <begin position="111"/>
        <end position="117"/>
    </location>
    <ligand>
        <name>FAD</name>
        <dbReference type="ChEBI" id="CHEBI:57692"/>
    </ligand>
</feature>
<comment type="cofactor">
    <cofactor evidence="6">
        <name>FAD</name>
        <dbReference type="ChEBI" id="CHEBI:57692"/>
    </cofactor>
</comment>
<dbReference type="InterPro" id="IPR016169">
    <property type="entry name" value="FAD-bd_PCMH_sub2"/>
</dbReference>
<dbReference type="Gene3D" id="1.10.45.10">
    <property type="entry name" value="Vanillyl-alcohol Oxidase, Chain A, domain 4"/>
    <property type="match status" value="1"/>
</dbReference>
<dbReference type="RefSeq" id="WP_071807892.1">
    <property type="nucleotide sequence ID" value="NZ_MEIA01000299.1"/>
</dbReference>
<feature type="binding site" evidence="5">
    <location>
        <position position="359"/>
    </location>
    <ligand>
        <name>substrate</name>
    </ligand>
</feature>
<evidence type="ECO:0000256" key="7">
    <source>
        <dbReference type="PIRSR" id="PIRSR625650-4"/>
    </source>
</evidence>